<keyword evidence="1" id="KW-0067">ATP-binding</keyword>
<dbReference type="PANTHER" id="PTHR15004">
    <property type="entry name" value="GLUTAMYL-TRNA(GLN) AMIDOTRANSFERASE SUBUNIT C, MITOCHONDRIAL"/>
    <property type="match status" value="1"/>
</dbReference>
<dbReference type="EC" id="6.3.5.-" evidence="1"/>
<dbReference type="InterPro" id="IPR003837">
    <property type="entry name" value="GatC"/>
</dbReference>
<evidence type="ECO:0000313" key="3">
    <source>
        <dbReference type="Proteomes" id="UP001173801"/>
    </source>
</evidence>
<keyword evidence="3" id="KW-1185">Reference proteome</keyword>
<evidence type="ECO:0000313" key="2">
    <source>
        <dbReference type="EMBL" id="MDL0088546.1"/>
    </source>
</evidence>
<comment type="similarity">
    <text evidence="1">Belongs to the GatC family.</text>
</comment>
<comment type="catalytic activity">
    <reaction evidence="1">
        <text>L-glutamyl-tRNA(Gln) + L-glutamine + ATP + H2O = L-glutaminyl-tRNA(Gln) + L-glutamate + ADP + phosphate + H(+)</text>
        <dbReference type="Rhea" id="RHEA:17521"/>
        <dbReference type="Rhea" id="RHEA-COMP:9681"/>
        <dbReference type="Rhea" id="RHEA-COMP:9684"/>
        <dbReference type="ChEBI" id="CHEBI:15377"/>
        <dbReference type="ChEBI" id="CHEBI:15378"/>
        <dbReference type="ChEBI" id="CHEBI:29985"/>
        <dbReference type="ChEBI" id="CHEBI:30616"/>
        <dbReference type="ChEBI" id="CHEBI:43474"/>
        <dbReference type="ChEBI" id="CHEBI:58359"/>
        <dbReference type="ChEBI" id="CHEBI:78520"/>
        <dbReference type="ChEBI" id="CHEBI:78521"/>
        <dbReference type="ChEBI" id="CHEBI:456216"/>
    </reaction>
</comment>
<proteinExistence type="inferred from homology"/>
<keyword evidence="1" id="KW-0547">Nucleotide-binding</keyword>
<dbReference type="Pfam" id="PF02686">
    <property type="entry name" value="GatC"/>
    <property type="match status" value="1"/>
</dbReference>
<comment type="caution">
    <text evidence="2">The sequence shown here is derived from an EMBL/GenBank/DDBJ whole genome shotgun (WGS) entry which is preliminary data.</text>
</comment>
<protein>
    <recommendedName>
        <fullName evidence="1">Aspartyl/glutamyl-tRNA(Asn/Gln) amidotransferase subunit C</fullName>
        <shortName evidence="1">Asp/Glu-ADT subunit C</shortName>
        <ecNumber evidence="1">6.3.5.-</ecNumber>
    </recommendedName>
</protein>
<accession>A0ABT7HNQ1</accession>
<dbReference type="PANTHER" id="PTHR15004:SF0">
    <property type="entry name" value="GLUTAMYL-TRNA(GLN) AMIDOTRANSFERASE SUBUNIT C, MITOCHONDRIAL"/>
    <property type="match status" value="1"/>
</dbReference>
<reference evidence="2" key="2">
    <citation type="journal article" date="2023" name="Microorganisms">
        <title>Isolation and Genomic Characteristics of Cat-Borne Campylobacter felis sp. nov. and Sheep-Borne Campylobacter ovis sp. nov.</title>
        <authorList>
            <person name="Wang H."/>
            <person name="Li Y."/>
            <person name="Gu Y."/>
            <person name="Zhou G."/>
            <person name="Chen X."/>
            <person name="Zhang X."/>
            <person name="Shao Z."/>
            <person name="Zhang J."/>
            <person name="Zhang M."/>
        </authorList>
    </citation>
    <scope>NUCLEOTIDE SEQUENCE</scope>
    <source>
        <strain evidence="2">PS10</strain>
    </source>
</reference>
<comment type="function">
    <text evidence="1">Allows the formation of correctly charged Asn-tRNA(Asn) or Gln-tRNA(Gln) through the transamidation of misacylated Asp-tRNA(Asn) or Glu-tRNA(Gln) in organisms which lack either or both of asparaginyl-tRNA or glutaminyl-tRNA synthetases. The reaction takes place in the presence of glutamine and ATP through an activated phospho-Asp-tRNA(Asn) or phospho-Glu-tRNA(Gln).</text>
</comment>
<sequence length="95" mass="10635">MNIDDTLLNKLEKLSSLKIGDEKRDEIKKQLSEIVNFVDVLNELDLSKDKAVVNMASGGTLLREDVANTSHVIDEILKNAPLRDGNFFVVPKIIE</sequence>
<dbReference type="InterPro" id="IPR036113">
    <property type="entry name" value="Asp/Glu-ADT_sf_sub_c"/>
</dbReference>
<dbReference type="SUPFAM" id="SSF141000">
    <property type="entry name" value="Glu-tRNAGln amidotransferase C subunit"/>
    <property type="match status" value="1"/>
</dbReference>
<reference evidence="2" key="1">
    <citation type="submission" date="2022-08" db="EMBL/GenBank/DDBJ databases">
        <authorList>
            <person name="Wang H."/>
        </authorList>
    </citation>
    <scope>NUCLEOTIDE SEQUENCE</scope>
    <source>
        <strain evidence="2">PS10</strain>
    </source>
</reference>
<dbReference type="Proteomes" id="UP001173801">
    <property type="component" value="Unassembled WGS sequence"/>
</dbReference>
<dbReference type="HAMAP" id="MF_00122">
    <property type="entry name" value="GatC"/>
    <property type="match status" value="1"/>
</dbReference>
<keyword evidence="1" id="KW-0648">Protein biosynthesis</keyword>
<organism evidence="2 3">
    <name type="scientific">Campylobacter gastrosuis</name>
    <dbReference type="NCBI Taxonomy" id="2974576"/>
    <lineage>
        <taxon>Bacteria</taxon>
        <taxon>Pseudomonadati</taxon>
        <taxon>Campylobacterota</taxon>
        <taxon>Epsilonproteobacteria</taxon>
        <taxon>Campylobacterales</taxon>
        <taxon>Campylobacteraceae</taxon>
        <taxon>Campylobacter</taxon>
    </lineage>
</organism>
<keyword evidence="1" id="KW-0436">Ligase</keyword>
<dbReference type="EMBL" id="JANURM010000003">
    <property type="protein sequence ID" value="MDL0088546.1"/>
    <property type="molecule type" value="Genomic_DNA"/>
</dbReference>
<comment type="subunit">
    <text evidence="1">Heterotrimer of A, B and C subunits.</text>
</comment>
<dbReference type="NCBIfam" id="TIGR00135">
    <property type="entry name" value="gatC"/>
    <property type="match status" value="1"/>
</dbReference>
<dbReference type="RefSeq" id="WP_284937202.1">
    <property type="nucleotide sequence ID" value="NZ_JANURM010000003.1"/>
</dbReference>
<dbReference type="Gene3D" id="1.10.20.60">
    <property type="entry name" value="Glu-tRNAGln amidotransferase C subunit, N-terminal domain"/>
    <property type="match status" value="1"/>
</dbReference>
<evidence type="ECO:0000256" key="1">
    <source>
        <dbReference type="HAMAP-Rule" id="MF_00122"/>
    </source>
</evidence>
<comment type="catalytic activity">
    <reaction evidence="1">
        <text>L-aspartyl-tRNA(Asn) + L-glutamine + ATP + H2O = L-asparaginyl-tRNA(Asn) + L-glutamate + ADP + phosphate + 2 H(+)</text>
        <dbReference type="Rhea" id="RHEA:14513"/>
        <dbReference type="Rhea" id="RHEA-COMP:9674"/>
        <dbReference type="Rhea" id="RHEA-COMP:9677"/>
        <dbReference type="ChEBI" id="CHEBI:15377"/>
        <dbReference type="ChEBI" id="CHEBI:15378"/>
        <dbReference type="ChEBI" id="CHEBI:29985"/>
        <dbReference type="ChEBI" id="CHEBI:30616"/>
        <dbReference type="ChEBI" id="CHEBI:43474"/>
        <dbReference type="ChEBI" id="CHEBI:58359"/>
        <dbReference type="ChEBI" id="CHEBI:78515"/>
        <dbReference type="ChEBI" id="CHEBI:78516"/>
        <dbReference type="ChEBI" id="CHEBI:456216"/>
    </reaction>
</comment>
<gene>
    <name evidence="1 2" type="primary">gatC</name>
    <name evidence="2" type="ORF">NYG85_04055</name>
</gene>
<name>A0ABT7HNQ1_9BACT</name>